<dbReference type="PANTHER" id="PTHR43537">
    <property type="entry name" value="TRANSCRIPTIONAL REGULATOR, GNTR FAMILY"/>
    <property type="match status" value="1"/>
</dbReference>
<dbReference type="eggNOG" id="COG1802">
    <property type="taxonomic scope" value="Bacteria"/>
</dbReference>
<dbReference type="InterPro" id="IPR036388">
    <property type="entry name" value="WH-like_DNA-bd_sf"/>
</dbReference>
<gene>
    <name evidence="5" type="ordered locus">PSMK_25400</name>
</gene>
<name>I0IHG1_PHYMF</name>
<sequence length="202" mass="22699">MGRRMQPQTVREQVTRALRDELVAGNFEGGHVLREVELAQRLGVSRGPVRDAFLQLSHEGFLAYVANRGVTVRHPPVKKNRDMIVSLRVQIETFAVKSGLADITEEGYAGIEMALRELRFACSNDSAAAVARCDMAFHEAVLLACGAEDFMEVWRQLCAKMLMAYSRLHDYGEVLEEHQHILDALRSHDKQAVIAALKENIR</sequence>
<dbReference type="Gene3D" id="1.10.10.10">
    <property type="entry name" value="Winged helix-like DNA-binding domain superfamily/Winged helix DNA-binding domain"/>
    <property type="match status" value="1"/>
</dbReference>
<evidence type="ECO:0000313" key="6">
    <source>
        <dbReference type="Proteomes" id="UP000007881"/>
    </source>
</evidence>
<dbReference type="InterPro" id="IPR036390">
    <property type="entry name" value="WH_DNA-bd_sf"/>
</dbReference>
<dbReference type="PROSITE" id="PS50949">
    <property type="entry name" value="HTH_GNTR"/>
    <property type="match status" value="1"/>
</dbReference>
<dbReference type="Pfam" id="PF00392">
    <property type="entry name" value="GntR"/>
    <property type="match status" value="1"/>
</dbReference>
<dbReference type="SMART" id="SM00345">
    <property type="entry name" value="HTH_GNTR"/>
    <property type="match status" value="1"/>
</dbReference>
<dbReference type="InterPro" id="IPR011711">
    <property type="entry name" value="GntR_C"/>
</dbReference>
<feature type="domain" description="HTH gntR-type" evidence="4">
    <location>
        <begin position="8"/>
        <end position="75"/>
    </location>
</feature>
<keyword evidence="3" id="KW-0804">Transcription</keyword>
<keyword evidence="2" id="KW-0238">DNA-binding</keyword>
<evidence type="ECO:0000259" key="4">
    <source>
        <dbReference type="PROSITE" id="PS50949"/>
    </source>
</evidence>
<dbReference type="PRINTS" id="PR00035">
    <property type="entry name" value="HTHGNTR"/>
</dbReference>
<evidence type="ECO:0000256" key="1">
    <source>
        <dbReference type="ARBA" id="ARBA00023015"/>
    </source>
</evidence>
<dbReference type="SMART" id="SM00895">
    <property type="entry name" value="FCD"/>
    <property type="match status" value="1"/>
</dbReference>
<accession>I0IHG1</accession>
<evidence type="ECO:0000256" key="2">
    <source>
        <dbReference type="ARBA" id="ARBA00023125"/>
    </source>
</evidence>
<dbReference type="Pfam" id="PF07729">
    <property type="entry name" value="FCD"/>
    <property type="match status" value="1"/>
</dbReference>
<dbReference type="Proteomes" id="UP000007881">
    <property type="component" value="Chromosome"/>
</dbReference>
<dbReference type="PANTHER" id="PTHR43537:SF24">
    <property type="entry name" value="GLUCONATE OPERON TRANSCRIPTIONAL REPRESSOR"/>
    <property type="match status" value="1"/>
</dbReference>
<dbReference type="GO" id="GO:0003677">
    <property type="term" value="F:DNA binding"/>
    <property type="evidence" value="ECO:0007669"/>
    <property type="project" value="UniProtKB-KW"/>
</dbReference>
<evidence type="ECO:0000256" key="3">
    <source>
        <dbReference type="ARBA" id="ARBA00023163"/>
    </source>
</evidence>
<dbReference type="InterPro" id="IPR008920">
    <property type="entry name" value="TF_FadR/GntR_C"/>
</dbReference>
<evidence type="ECO:0000313" key="5">
    <source>
        <dbReference type="EMBL" id="BAM04699.1"/>
    </source>
</evidence>
<dbReference type="Gene3D" id="1.20.120.530">
    <property type="entry name" value="GntR ligand-binding domain-like"/>
    <property type="match status" value="1"/>
</dbReference>
<dbReference type="AlphaFoldDB" id="I0IHG1"/>
<dbReference type="STRING" id="1142394.PSMK_25400"/>
<organism evidence="5 6">
    <name type="scientific">Phycisphaera mikurensis (strain NBRC 102666 / KCTC 22515 / FYK2301M01)</name>
    <dbReference type="NCBI Taxonomy" id="1142394"/>
    <lineage>
        <taxon>Bacteria</taxon>
        <taxon>Pseudomonadati</taxon>
        <taxon>Planctomycetota</taxon>
        <taxon>Phycisphaerae</taxon>
        <taxon>Phycisphaerales</taxon>
        <taxon>Phycisphaeraceae</taxon>
        <taxon>Phycisphaera</taxon>
    </lineage>
</organism>
<dbReference type="HOGENOM" id="CLU_017584_5_5_0"/>
<reference evidence="5 6" key="1">
    <citation type="submission" date="2012-02" db="EMBL/GenBank/DDBJ databases">
        <title>Complete genome sequence of Phycisphaera mikurensis NBRC 102666.</title>
        <authorList>
            <person name="Ankai A."/>
            <person name="Hosoyama A."/>
            <person name="Terui Y."/>
            <person name="Sekine M."/>
            <person name="Fukai R."/>
            <person name="Kato Y."/>
            <person name="Nakamura S."/>
            <person name="Yamada-Narita S."/>
            <person name="Kawakoshi A."/>
            <person name="Fukunaga Y."/>
            <person name="Yamazaki S."/>
            <person name="Fujita N."/>
        </authorList>
    </citation>
    <scope>NUCLEOTIDE SEQUENCE [LARGE SCALE GENOMIC DNA]</scope>
    <source>
        <strain evidence="6">NBRC 102666 / KCTC 22515 / FYK2301M01</strain>
    </source>
</reference>
<keyword evidence="1" id="KW-0805">Transcription regulation</keyword>
<keyword evidence="6" id="KW-1185">Reference proteome</keyword>
<dbReference type="KEGG" id="phm:PSMK_25400"/>
<dbReference type="InterPro" id="IPR000524">
    <property type="entry name" value="Tscrpt_reg_HTH_GntR"/>
</dbReference>
<dbReference type="SUPFAM" id="SSF46785">
    <property type="entry name" value="Winged helix' DNA-binding domain"/>
    <property type="match status" value="1"/>
</dbReference>
<dbReference type="SUPFAM" id="SSF48008">
    <property type="entry name" value="GntR ligand-binding domain-like"/>
    <property type="match status" value="1"/>
</dbReference>
<dbReference type="GO" id="GO:0003700">
    <property type="term" value="F:DNA-binding transcription factor activity"/>
    <property type="evidence" value="ECO:0007669"/>
    <property type="project" value="InterPro"/>
</dbReference>
<protein>
    <submittedName>
        <fullName evidence="5">Putative GntR family transcriptional regulator</fullName>
    </submittedName>
</protein>
<dbReference type="EMBL" id="AP012338">
    <property type="protein sequence ID" value="BAM04699.1"/>
    <property type="molecule type" value="Genomic_DNA"/>
</dbReference>
<proteinExistence type="predicted"/>